<dbReference type="EMBL" id="AFZC02000003">
    <property type="protein sequence ID" value="EHL12447.1"/>
    <property type="molecule type" value="Genomic_DNA"/>
</dbReference>
<feature type="transmembrane region" description="Helical" evidence="7">
    <location>
        <begin position="253"/>
        <end position="274"/>
    </location>
</feature>
<feature type="transmembrane region" description="Helical" evidence="7">
    <location>
        <begin position="339"/>
        <end position="360"/>
    </location>
</feature>
<evidence type="ECO:0000256" key="7">
    <source>
        <dbReference type="SAM" id="Phobius"/>
    </source>
</evidence>
<evidence type="ECO:0000256" key="6">
    <source>
        <dbReference type="SAM" id="MobiDB-lite"/>
    </source>
</evidence>
<dbReference type="PANTHER" id="PTHR30474:SF3">
    <property type="entry name" value="PEPTIDOGLYCAN GLYCOSYLTRANSFERASE RODA"/>
    <property type="match status" value="1"/>
</dbReference>
<keyword evidence="4 7" id="KW-1133">Transmembrane helix</keyword>
<dbReference type="GO" id="GO:0008360">
    <property type="term" value="P:regulation of cell shape"/>
    <property type="evidence" value="ECO:0007669"/>
    <property type="project" value="UniProtKB-KW"/>
</dbReference>
<proteinExistence type="predicted"/>
<feature type="transmembrane region" description="Helical" evidence="7">
    <location>
        <begin position="372"/>
        <end position="393"/>
    </location>
</feature>
<dbReference type="RefSeq" id="WP_009534348.1">
    <property type="nucleotide sequence ID" value="NZ_KE148312.1"/>
</dbReference>
<evidence type="ECO:0000256" key="4">
    <source>
        <dbReference type="ARBA" id="ARBA00022989"/>
    </source>
</evidence>
<feature type="transmembrane region" description="Helical" evidence="7">
    <location>
        <begin position="152"/>
        <end position="173"/>
    </location>
</feature>
<dbReference type="GO" id="GO:0005886">
    <property type="term" value="C:plasma membrane"/>
    <property type="evidence" value="ECO:0007669"/>
    <property type="project" value="TreeGrafter"/>
</dbReference>
<evidence type="ECO:0000256" key="2">
    <source>
        <dbReference type="ARBA" id="ARBA00022692"/>
    </source>
</evidence>
<dbReference type="AlphaFoldDB" id="G9WMA1"/>
<feature type="transmembrane region" description="Helical" evidence="7">
    <location>
        <begin position="12"/>
        <end position="30"/>
    </location>
</feature>
<reference evidence="8" key="2">
    <citation type="submission" date="2013-03" db="EMBL/GenBank/DDBJ databases">
        <title>The Genome Sequence of Oribacterium sp. ACB1.</title>
        <authorList>
            <consortium name="The Broad Institute Genomics Platform"/>
            <consortium name="The Broad Institute Genome Sequencing Center for Infectious Disease"/>
            <person name="Earl A."/>
            <person name="Ward D."/>
            <person name="Feldgarden M."/>
            <person name="Gevers D."/>
            <person name="Sizova M."/>
            <person name="Hazen A."/>
            <person name="Epstein S."/>
            <person name="Walker B."/>
            <person name="Young S."/>
            <person name="Zeng Q."/>
            <person name="Gargeya S."/>
            <person name="Fitzgerald M."/>
            <person name="Haas B."/>
            <person name="Abouelleil A."/>
            <person name="Allen A.W."/>
            <person name="Alvarado L."/>
            <person name="Arachchi H.M."/>
            <person name="Berlin A.M."/>
            <person name="Chapman S.B."/>
            <person name="Gainer-Dewar J."/>
            <person name="Goldberg J."/>
            <person name="Griggs A."/>
            <person name="Gujja S."/>
            <person name="Hansen M."/>
            <person name="Howarth C."/>
            <person name="Imamovic A."/>
            <person name="Ireland A."/>
            <person name="Larimer J."/>
            <person name="McCowan C."/>
            <person name="Murphy C."/>
            <person name="Pearson M."/>
            <person name="Poon T.W."/>
            <person name="Priest M."/>
            <person name="Roberts A."/>
            <person name="Saif S."/>
            <person name="Shea T."/>
            <person name="Sisk P."/>
            <person name="Sykes S."/>
            <person name="Wortman J."/>
            <person name="Nusbaum C."/>
            <person name="Birren B."/>
        </authorList>
    </citation>
    <scope>NUCLEOTIDE SEQUENCE [LARGE SCALE GENOMIC DNA]</scope>
    <source>
        <strain evidence="8">ACB1</strain>
    </source>
</reference>
<dbReference type="GO" id="GO:0015648">
    <property type="term" value="F:lipid-linked peptidoglycan transporter activity"/>
    <property type="evidence" value="ECO:0007669"/>
    <property type="project" value="TreeGrafter"/>
</dbReference>
<dbReference type="GO" id="GO:0032153">
    <property type="term" value="C:cell division site"/>
    <property type="evidence" value="ECO:0007669"/>
    <property type="project" value="TreeGrafter"/>
</dbReference>
<dbReference type="Pfam" id="PF01098">
    <property type="entry name" value="FTSW_RODA_SPOVE"/>
    <property type="match status" value="1"/>
</dbReference>
<dbReference type="STRING" id="796943.HMPREF9625_00484"/>
<evidence type="ECO:0000256" key="5">
    <source>
        <dbReference type="ARBA" id="ARBA00023136"/>
    </source>
</evidence>
<feature type="transmembrane region" description="Helical" evidence="7">
    <location>
        <begin position="216"/>
        <end position="247"/>
    </location>
</feature>
<protein>
    <recommendedName>
        <fullName evidence="10">Cell cycle protein</fullName>
    </recommendedName>
</protein>
<feature type="region of interest" description="Disordered" evidence="6">
    <location>
        <begin position="434"/>
        <end position="457"/>
    </location>
</feature>
<feature type="transmembrane region" description="Helical" evidence="7">
    <location>
        <begin position="66"/>
        <end position="84"/>
    </location>
</feature>
<feature type="transmembrane region" description="Helical" evidence="7">
    <location>
        <begin position="96"/>
        <end position="114"/>
    </location>
</feature>
<comment type="subcellular location">
    <subcellularLocation>
        <location evidence="1">Membrane</location>
        <topology evidence="1">Multi-pass membrane protein</topology>
    </subcellularLocation>
</comment>
<keyword evidence="3" id="KW-0133">Cell shape</keyword>
<keyword evidence="2 7" id="KW-0812">Transmembrane</keyword>
<dbReference type="InterPro" id="IPR001182">
    <property type="entry name" value="FtsW/RodA"/>
</dbReference>
<reference evidence="8" key="1">
    <citation type="submission" date="2011-08" db="EMBL/GenBank/DDBJ databases">
        <authorList>
            <consortium name="The Broad Institute Genome Sequencing Platform"/>
            <person name="Earl A."/>
            <person name="Ward D."/>
            <person name="Feldgarden M."/>
            <person name="Gevers D."/>
            <person name="Sizova M."/>
            <person name="Hazen A."/>
            <person name="Epstein S."/>
            <person name="Young S.K."/>
            <person name="Zeng Q."/>
            <person name="Gargeya S."/>
            <person name="Fitzgerald M."/>
            <person name="Haas B."/>
            <person name="Abouelleil A."/>
            <person name="Alvarado L."/>
            <person name="Arachchi H.M."/>
            <person name="Berlin A."/>
            <person name="Brown A."/>
            <person name="Chapman S.B."/>
            <person name="Chen Z."/>
            <person name="Dunbar C."/>
            <person name="Freedman E."/>
            <person name="Gearin G."/>
            <person name="Gellesch M."/>
            <person name="Goldberg J."/>
            <person name="Griggs A."/>
            <person name="Gujja S."/>
            <person name="Heiman D."/>
            <person name="Howarth C."/>
            <person name="Larson L."/>
            <person name="Lui A."/>
            <person name="MacDonald P.J.P."/>
            <person name="Montmayeur A."/>
            <person name="Murphy C."/>
            <person name="Neiman D."/>
            <person name="Pearson M."/>
            <person name="Priest M."/>
            <person name="Roberts A."/>
            <person name="Saif S."/>
            <person name="Shea T."/>
            <person name="Shenoy N."/>
            <person name="Sisk P."/>
            <person name="Stolte C."/>
            <person name="Sykes S."/>
            <person name="Wortman J."/>
            <person name="Nusbaum C."/>
            <person name="Birren B."/>
        </authorList>
    </citation>
    <scope>NUCLEOTIDE SEQUENCE</scope>
    <source>
        <strain evidence="8">ACB1</strain>
    </source>
</reference>
<name>G9WMA1_9FIRM</name>
<dbReference type="Proteomes" id="UP000018461">
    <property type="component" value="Unassembled WGS sequence"/>
</dbReference>
<evidence type="ECO:0000313" key="9">
    <source>
        <dbReference type="Proteomes" id="UP000018461"/>
    </source>
</evidence>
<evidence type="ECO:0000256" key="1">
    <source>
        <dbReference type="ARBA" id="ARBA00004141"/>
    </source>
</evidence>
<sequence length="457" mass="51033">MGNLFSSFAKIVSILLMLLYSYGLFRNLSIDYREGKKKLSGLLYKILLLLHFISYAVLYFQTGNLFYIYFYLPQLLYFLLYPLIWKKLYPFYNEVLLNNQCLFLALGWILLARLQEAKAIKQFAVAMAASLLVLVIPYIVDKIWDFQKFRYIFAGIGILSLLLVLVLGSVSFGAKMSVSLFGFRFQASEFVKLSFVFSIAGILSEEHSREGVIHSACVAALHGIILVLCKDLGSALLLFISYVFMLYVARNQILYLLGGGLVSALAGIVSYGLFSHVRTRVYAFIDPWRDMAGKGYQITQSLFAIGTGGFLGLGLFQGLPNKIPIVENDFIFSALSEEMGGIVAICLILICLSCFMQMMMMGRDMESSFYKLVVLGLSVIYVIQVILTIGGAIKFVPSTGVTLPFMSYGGSSLISSFIVFALFQSLFIIQGQEDEVEMEEDAESAEEQEMESEGEDA</sequence>
<organism evidence="8 9">
    <name type="scientific">Oribacterium parvum ACB1</name>
    <dbReference type="NCBI Taxonomy" id="796943"/>
    <lineage>
        <taxon>Bacteria</taxon>
        <taxon>Bacillati</taxon>
        <taxon>Bacillota</taxon>
        <taxon>Clostridia</taxon>
        <taxon>Lachnospirales</taxon>
        <taxon>Lachnospiraceae</taxon>
        <taxon>Oribacterium</taxon>
    </lineage>
</organism>
<comment type="caution">
    <text evidence="8">The sequence shown here is derived from an EMBL/GenBank/DDBJ whole genome shotgun (WGS) entry which is preliminary data.</text>
</comment>
<dbReference type="GO" id="GO:0051301">
    <property type="term" value="P:cell division"/>
    <property type="evidence" value="ECO:0007669"/>
    <property type="project" value="InterPro"/>
</dbReference>
<evidence type="ECO:0000256" key="3">
    <source>
        <dbReference type="ARBA" id="ARBA00022960"/>
    </source>
</evidence>
<keyword evidence="9" id="KW-1185">Reference proteome</keyword>
<dbReference type="PANTHER" id="PTHR30474">
    <property type="entry name" value="CELL CYCLE PROTEIN"/>
    <property type="match status" value="1"/>
</dbReference>
<feature type="transmembrane region" description="Helical" evidence="7">
    <location>
        <begin position="405"/>
        <end position="429"/>
    </location>
</feature>
<dbReference type="HOGENOM" id="CLU_029243_3_0_9"/>
<accession>G9WMA1</accession>
<keyword evidence="5 7" id="KW-0472">Membrane</keyword>
<dbReference type="PATRIC" id="fig|796943.3.peg.881"/>
<feature type="transmembrane region" description="Helical" evidence="7">
    <location>
        <begin position="120"/>
        <end position="140"/>
    </location>
</feature>
<evidence type="ECO:0000313" key="8">
    <source>
        <dbReference type="EMBL" id="EHL12447.1"/>
    </source>
</evidence>
<feature type="transmembrane region" description="Helical" evidence="7">
    <location>
        <begin position="42"/>
        <end position="60"/>
    </location>
</feature>
<evidence type="ECO:0008006" key="10">
    <source>
        <dbReference type="Google" id="ProtNLM"/>
    </source>
</evidence>
<gene>
    <name evidence="8" type="ORF">HMPREF9625_00484</name>
</gene>